<dbReference type="Pfam" id="PF00642">
    <property type="entry name" value="zf-CCCH"/>
    <property type="match status" value="1"/>
</dbReference>
<evidence type="ECO:0000256" key="1">
    <source>
        <dbReference type="ARBA" id="ARBA00022723"/>
    </source>
</evidence>
<feature type="zinc finger region" description="C3H1-type" evidence="5">
    <location>
        <begin position="61"/>
        <end position="88"/>
    </location>
</feature>
<dbReference type="PANTHER" id="PTHR12547:SF18">
    <property type="entry name" value="PROTEIN TIS11"/>
    <property type="match status" value="1"/>
</dbReference>
<accession>A0A8D9FK45</accession>
<sequence length="561" mass="64783">MDIDPNHSPWQIDLQSYSNSRYKTEFCRNMDELGACRYSFKCQFAHDMEEMRPKYTHHPHYRTEKCRTYHVAGFCRFGTRCAFIHNGSGRLQNENVIYVGSWEDGYYTTDGYFKNTIEDTDGYYKNNNGDTNGYFRNKRSNRQWTGASTRKAFHMENNKRKYNQQGRKQWYNHPKDGILNNVNHRNQEHSNNNYNVAYEEYGCSVKQLAGGNKSGDNTNYNYEEMSSSTQGTNSNNLVEQKIKDVGKWTSSLTQTLATKPSSAETWRTLKVGQSGNLPFSLERTQVVSNRMELVFNKATDDEQNGRHLYNHSYLNRGADEHFMKQALGRMNSNCKECNNQGNKFNKECWDLGVSPVPSYKENGIQTERKRGCPWHGVVAGLALSEQIPSEKKLQEKYNETRVVMKDVTDMGQEILFQNELQGKHIGQLAGIPQYVSKKACKEDVRNNTMALFKDNLGQPFMTDIDMVNNDMSRMAVDDVNSFEHHGPTNIYPQTKGNLTDPRFNQLGRFNDERRPIIVDEARGWYNNVTMATGATSCYISYDNTCMDIYLTSDNSVECYRL</sequence>
<name>A0A8D9FK45_9HEMI</name>
<keyword evidence="1 5" id="KW-0479">Metal-binding</keyword>
<keyword evidence="2" id="KW-0677">Repeat</keyword>
<dbReference type="EMBL" id="HBUF01676282">
    <property type="protein sequence ID" value="CAG6791460.1"/>
    <property type="molecule type" value="Transcribed_RNA"/>
</dbReference>
<evidence type="ECO:0000256" key="4">
    <source>
        <dbReference type="ARBA" id="ARBA00022833"/>
    </source>
</evidence>
<organism evidence="7">
    <name type="scientific">Cacopsylla melanoneura</name>
    <dbReference type="NCBI Taxonomy" id="428564"/>
    <lineage>
        <taxon>Eukaryota</taxon>
        <taxon>Metazoa</taxon>
        <taxon>Ecdysozoa</taxon>
        <taxon>Arthropoda</taxon>
        <taxon>Hexapoda</taxon>
        <taxon>Insecta</taxon>
        <taxon>Pterygota</taxon>
        <taxon>Neoptera</taxon>
        <taxon>Paraneoptera</taxon>
        <taxon>Hemiptera</taxon>
        <taxon>Sternorrhyncha</taxon>
        <taxon>Psylloidea</taxon>
        <taxon>Psyllidae</taxon>
        <taxon>Psyllinae</taxon>
        <taxon>Cacopsylla</taxon>
    </lineage>
</organism>
<reference evidence="7" key="1">
    <citation type="submission" date="2021-05" db="EMBL/GenBank/DDBJ databases">
        <authorList>
            <person name="Alioto T."/>
            <person name="Alioto T."/>
            <person name="Gomez Garrido J."/>
        </authorList>
    </citation>
    <scope>NUCLEOTIDE SEQUENCE</scope>
</reference>
<dbReference type="InterPro" id="IPR036855">
    <property type="entry name" value="Znf_CCCH_sf"/>
</dbReference>
<evidence type="ECO:0000313" key="7">
    <source>
        <dbReference type="EMBL" id="CAG6791460.1"/>
    </source>
</evidence>
<dbReference type="InterPro" id="IPR045877">
    <property type="entry name" value="ZFP36-like"/>
</dbReference>
<dbReference type="SMART" id="SM00356">
    <property type="entry name" value="ZnF_C3H1"/>
    <property type="match status" value="2"/>
</dbReference>
<dbReference type="GO" id="GO:0008270">
    <property type="term" value="F:zinc ion binding"/>
    <property type="evidence" value="ECO:0007669"/>
    <property type="project" value="UniProtKB-KW"/>
</dbReference>
<dbReference type="GO" id="GO:0003729">
    <property type="term" value="F:mRNA binding"/>
    <property type="evidence" value="ECO:0007669"/>
    <property type="project" value="InterPro"/>
</dbReference>
<dbReference type="PROSITE" id="PS50103">
    <property type="entry name" value="ZF_C3H1"/>
    <property type="match status" value="2"/>
</dbReference>
<proteinExistence type="predicted"/>
<protein>
    <submittedName>
        <fullName evidence="7">Zinc finger protein 36, C3H1 type-like 2-A</fullName>
    </submittedName>
</protein>
<dbReference type="SUPFAM" id="SSF90229">
    <property type="entry name" value="CCCH zinc finger"/>
    <property type="match status" value="2"/>
</dbReference>
<evidence type="ECO:0000256" key="5">
    <source>
        <dbReference type="PROSITE-ProRule" id="PRU00723"/>
    </source>
</evidence>
<evidence type="ECO:0000256" key="2">
    <source>
        <dbReference type="ARBA" id="ARBA00022737"/>
    </source>
</evidence>
<keyword evidence="4 5" id="KW-0862">Zinc</keyword>
<dbReference type="AlphaFoldDB" id="A0A8D9FK45"/>
<feature type="zinc finger region" description="C3H1-type" evidence="5">
    <location>
        <begin position="21"/>
        <end position="49"/>
    </location>
</feature>
<feature type="domain" description="C3H1-type" evidence="6">
    <location>
        <begin position="61"/>
        <end position="88"/>
    </location>
</feature>
<dbReference type="InterPro" id="IPR000571">
    <property type="entry name" value="Znf_CCCH"/>
</dbReference>
<feature type="domain" description="C3H1-type" evidence="6">
    <location>
        <begin position="21"/>
        <end position="49"/>
    </location>
</feature>
<keyword evidence="3 5" id="KW-0863">Zinc-finger</keyword>
<dbReference type="Gene3D" id="4.10.1000.10">
    <property type="entry name" value="Zinc finger, CCCH-type"/>
    <property type="match status" value="2"/>
</dbReference>
<dbReference type="FunFam" id="4.10.1000.10:FF:000001">
    <property type="entry name" value="zinc finger CCCH domain-containing protein 15-like"/>
    <property type="match status" value="1"/>
</dbReference>
<evidence type="ECO:0000259" key="6">
    <source>
        <dbReference type="PROSITE" id="PS50103"/>
    </source>
</evidence>
<dbReference type="PANTHER" id="PTHR12547">
    <property type="entry name" value="CCCH ZINC FINGER/TIS11-RELATED"/>
    <property type="match status" value="1"/>
</dbReference>
<evidence type="ECO:0000256" key="3">
    <source>
        <dbReference type="ARBA" id="ARBA00022771"/>
    </source>
</evidence>